<dbReference type="RefSeq" id="WP_143902451.1">
    <property type="nucleotide sequence ID" value="NZ_VJOL01000025.1"/>
</dbReference>
<dbReference type="AlphaFoldDB" id="A0A554X0R6"/>
<dbReference type="Proteomes" id="UP000318542">
    <property type="component" value="Unassembled WGS sequence"/>
</dbReference>
<organism evidence="1 2">
    <name type="scientific">Tepidimonas thermarum</name>
    <dbReference type="NCBI Taxonomy" id="335431"/>
    <lineage>
        <taxon>Bacteria</taxon>
        <taxon>Pseudomonadati</taxon>
        <taxon>Pseudomonadota</taxon>
        <taxon>Betaproteobacteria</taxon>
        <taxon>Burkholderiales</taxon>
        <taxon>Tepidimonas</taxon>
    </lineage>
</organism>
<dbReference type="OrthoDB" id="8911844at2"/>
<proteinExistence type="predicted"/>
<evidence type="ECO:0000313" key="2">
    <source>
        <dbReference type="Proteomes" id="UP000318542"/>
    </source>
</evidence>
<keyword evidence="2" id="KW-1185">Reference proteome</keyword>
<protein>
    <submittedName>
        <fullName evidence="1">Uncharacterized protein</fullName>
    </submittedName>
</protein>
<dbReference type="EMBL" id="VJOL01000025">
    <property type="protein sequence ID" value="TSE29424.1"/>
    <property type="molecule type" value="Genomic_DNA"/>
</dbReference>
<sequence>MAVAPTSPQLEANYDQFIAELTVLTRKYGVAIQSVGGVILADAPDEFRNVTYRADISSGDLYPEFADS</sequence>
<gene>
    <name evidence="1" type="ORF">Tther_01473</name>
</gene>
<evidence type="ECO:0000313" key="1">
    <source>
        <dbReference type="EMBL" id="TSE29424.1"/>
    </source>
</evidence>
<name>A0A554X0R6_9BURK</name>
<accession>A0A554X0R6</accession>
<comment type="caution">
    <text evidence="1">The sequence shown here is derived from an EMBL/GenBank/DDBJ whole genome shotgun (WGS) entry which is preliminary data.</text>
</comment>
<reference evidence="1 2" key="1">
    <citation type="submission" date="2019-07" db="EMBL/GenBank/DDBJ databases">
        <title>Tepidimonas thermarum AA-1 draft genome.</title>
        <authorList>
            <person name="Da Costa M.S."/>
            <person name="Froufe H.J.C."/>
            <person name="Egas C."/>
            <person name="Albuquerque L."/>
        </authorList>
    </citation>
    <scope>NUCLEOTIDE SEQUENCE [LARGE SCALE GENOMIC DNA]</scope>
    <source>
        <strain evidence="1 2">AA-1</strain>
    </source>
</reference>